<evidence type="ECO:0000256" key="1">
    <source>
        <dbReference type="SAM" id="MobiDB-lite"/>
    </source>
</evidence>
<dbReference type="AlphaFoldDB" id="A0A5K1K5V6"/>
<feature type="compositionally biased region" description="Pro residues" evidence="1">
    <location>
        <begin position="29"/>
        <end position="43"/>
    </location>
</feature>
<dbReference type="EMBL" id="LR729239">
    <property type="protein sequence ID" value="VWP01269.1"/>
    <property type="molecule type" value="Genomic_DNA"/>
</dbReference>
<feature type="compositionally biased region" description="Basic and acidic residues" evidence="1">
    <location>
        <begin position="64"/>
        <end position="75"/>
    </location>
</feature>
<name>A0A5K1K5V6_9APHY</name>
<evidence type="ECO:0000313" key="2">
    <source>
        <dbReference type="EMBL" id="VWP01269.1"/>
    </source>
</evidence>
<reference evidence="2" key="1">
    <citation type="submission" date="2019-10" db="EMBL/GenBank/DDBJ databases">
        <authorList>
            <person name="Nor Muhammad N."/>
        </authorList>
    </citation>
    <scope>NUCLEOTIDE SEQUENCE</scope>
</reference>
<sequence length="200" mass="21854">MASALFGSAPRTRRPSIPRSPSSSASLPPTTPPPQGKALPPLPGHAQPQTQTQTRSLRSKKKMKTGDAQRGRPDSPDVETMMKRTPRPRRTSLATFPTHSNSPIVRTRSATGTGMAVPSSWRGSGKRQGLDNDHESVASDYGMLLDKDASMDEMMLEGDGSESDSSMTYTHLFREFSYLLFCAPRFLLPLPILLVRPTTT</sequence>
<feature type="compositionally biased region" description="Polar residues" evidence="1">
    <location>
        <begin position="92"/>
        <end position="112"/>
    </location>
</feature>
<accession>A0A5K1K5V6</accession>
<feature type="region of interest" description="Disordered" evidence="1">
    <location>
        <begin position="1"/>
        <end position="134"/>
    </location>
</feature>
<organism evidence="2">
    <name type="scientific">Ganoderma boninense</name>
    <dbReference type="NCBI Taxonomy" id="34458"/>
    <lineage>
        <taxon>Eukaryota</taxon>
        <taxon>Fungi</taxon>
        <taxon>Dikarya</taxon>
        <taxon>Basidiomycota</taxon>
        <taxon>Agaricomycotina</taxon>
        <taxon>Agaricomycetes</taxon>
        <taxon>Polyporales</taxon>
        <taxon>Polyporaceae</taxon>
        <taxon>Ganoderma</taxon>
    </lineage>
</organism>
<keyword evidence="2" id="KW-0560">Oxidoreductase</keyword>
<feature type="compositionally biased region" description="Polar residues" evidence="1">
    <location>
        <begin position="47"/>
        <end position="56"/>
    </location>
</feature>
<gene>
    <name evidence="2" type="primary">Q70Q35</name>
</gene>
<protein>
    <submittedName>
        <fullName evidence="2">Superoxide dismutase [Cu-Zn] (EC)</fullName>
        <ecNumber evidence="2">1.15.1.1</ecNumber>
    </submittedName>
</protein>
<dbReference type="GO" id="GO:0004784">
    <property type="term" value="F:superoxide dismutase activity"/>
    <property type="evidence" value="ECO:0007669"/>
    <property type="project" value="UniProtKB-EC"/>
</dbReference>
<dbReference type="EC" id="1.15.1.1" evidence="2"/>
<feature type="compositionally biased region" description="Low complexity" evidence="1">
    <location>
        <begin position="17"/>
        <end position="28"/>
    </location>
</feature>
<proteinExistence type="predicted"/>